<feature type="non-terminal residue" evidence="1">
    <location>
        <position position="120"/>
    </location>
</feature>
<protein>
    <recommendedName>
        <fullName evidence="3">Reverse transcriptase Ty1/copia-type domain-containing protein</fullName>
    </recommendedName>
</protein>
<feature type="non-terminal residue" evidence="1">
    <location>
        <position position="1"/>
    </location>
</feature>
<organism evidence="1 2">
    <name type="scientific">Prorocentrum cordatum</name>
    <dbReference type="NCBI Taxonomy" id="2364126"/>
    <lineage>
        <taxon>Eukaryota</taxon>
        <taxon>Sar</taxon>
        <taxon>Alveolata</taxon>
        <taxon>Dinophyceae</taxon>
        <taxon>Prorocentrales</taxon>
        <taxon>Prorocentraceae</taxon>
        <taxon>Prorocentrum</taxon>
    </lineage>
</organism>
<evidence type="ECO:0008006" key="3">
    <source>
        <dbReference type="Google" id="ProtNLM"/>
    </source>
</evidence>
<dbReference type="Proteomes" id="UP001189429">
    <property type="component" value="Unassembled WGS sequence"/>
</dbReference>
<accession>A0ABN9URJ0</accession>
<dbReference type="EMBL" id="CAUYUJ010016103">
    <property type="protein sequence ID" value="CAK0861868.1"/>
    <property type="molecule type" value="Genomic_DNA"/>
</dbReference>
<name>A0ABN9URJ0_9DINO</name>
<evidence type="ECO:0000313" key="2">
    <source>
        <dbReference type="Proteomes" id="UP001189429"/>
    </source>
</evidence>
<proteinExistence type="predicted"/>
<evidence type="ECO:0000313" key="1">
    <source>
        <dbReference type="EMBL" id="CAK0861868.1"/>
    </source>
</evidence>
<reference evidence="1" key="1">
    <citation type="submission" date="2023-10" db="EMBL/GenBank/DDBJ databases">
        <authorList>
            <person name="Chen Y."/>
            <person name="Shah S."/>
            <person name="Dougan E. K."/>
            <person name="Thang M."/>
            <person name="Chan C."/>
        </authorList>
    </citation>
    <scope>NUCLEOTIDE SEQUENCE [LARGE SCALE GENOMIC DNA]</scope>
</reference>
<sequence length="120" mass="13353">HLDGSIMAIYVDDFLLAATPTNAKKRWHEPGQQIVFREAYAEVLRYLGALCHFDCADPAKPLKVRTVATSMSGHLRHLADKFRLEFRDTLRKVTTPQPADGDYNAADDELGAFLGTAASY</sequence>
<gene>
    <name evidence="1" type="ORF">PCOR1329_LOCUS50422</name>
</gene>
<keyword evidence="2" id="KW-1185">Reference proteome</keyword>
<comment type="caution">
    <text evidence="1">The sequence shown here is derived from an EMBL/GenBank/DDBJ whole genome shotgun (WGS) entry which is preliminary data.</text>
</comment>